<dbReference type="AlphaFoldDB" id="A0A0W0XLW2"/>
<dbReference type="PANTHER" id="PTHR43611:SF3">
    <property type="entry name" value="FLAVIN MONONUCLEOTIDE HYDROLASE 1, CHLOROPLATIC"/>
    <property type="match status" value="1"/>
</dbReference>
<sequence length="218" mass="24929">MPKINAVIFDRDGVLTYFLFKKGVKAIAKYAPEFTLEEGMRIWWMIGKLHGFPKNPEEEALFFEQFWQALAHHYTIDSERKAELHHVNYMEFMEVFPDTLPALALCKQKNMKVGVLSNFPLASLQESLQRFKLDAYIDEAISASVIGTRKPEPEAYLALCRKLSVDPGECVFFDDEQPCVSGASAVGMTAYQVDREQEKHDLDNRIIANLHALELIIK</sequence>
<dbReference type="RefSeq" id="WP_058532332.1">
    <property type="nucleotide sequence ID" value="NZ_CAAAIN010000002.1"/>
</dbReference>
<organism evidence="1 2">
    <name type="scientific">Legionella rubrilucens</name>
    <dbReference type="NCBI Taxonomy" id="458"/>
    <lineage>
        <taxon>Bacteria</taxon>
        <taxon>Pseudomonadati</taxon>
        <taxon>Pseudomonadota</taxon>
        <taxon>Gammaproteobacteria</taxon>
        <taxon>Legionellales</taxon>
        <taxon>Legionellaceae</taxon>
        <taxon>Legionella</taxon>
    </lineage>
</organism>
<keyword evidence="2" id="KW-1185">Reference proteome</keyword>
<comment type="caution">
    <text evidence="1">The sequence shown here is derived from an EMBL/GenBank/DDBJ whole genome shotgun (WGS) entry which is preliminary data.</text>
</comment>
<dbReference type="PANTHER" id="PTHR43611">
    <property type="entry name" value="ALPHA-D-GLUCOSE 1-PHOSPHATE PHOSPHATASE"/>
    <property type="match status" value="1"/>
</dbReference>
<dbReference type="Pfam" id="PF00702">
    <property type="entry name" value="Hydrolase"/>
    <property type="match status" value="1"/>
</dbReference>
<dbReference type="NCBIfam" id="TIGR01549">
    <property type="entry name" value="HAD-SF-IA-v1"/>
    <property type="match status" value="1"/>
</dbReference>
<dbReference type="STRING" id="458.Lrub_2341"/>
<dbReference type="SFLD" id="SFLDG01129">
    <property type="entry name" value="C1.5:_HAD__Beta-PGM__Phosphata"/>
    <property type="match status" value="1"/>
</dbReference>
<keyword evidence="1" id="KW-0378">Hydrolase</keyword>
<dbReference type="OrthoDB" id="9800058at2"/>
<dbReference type="Proteomes" id="UP000054608">
    <property type="component" value="Unassembled WGS sequence"/>
</dbReference>
<dbReference type="SFLD" id="SFLDS00003">
    <property type="entry name" value="Haloacid_Dehalogenase"/>
    <property type="match status" value="1"/>
</dbReference>
<reference evidence="1 2" key="1">
    <citation type="submission" date="2015-11" db="EMBL/GenBank/DDBJ databases">
        <title>Genomic analysis of 38 Legionella species identifies large and diverse effector repertoires.</title>
        <authorList>
            <person name="Burstein D."/>
            <person name="Amaro F."/>
            <person name="Zusman T."/>
            <person name="Lifshitz Z."/>
            <person name="Cohen O."/>
            <person name="Gilbert J.A."/>
            <person name="Pupko T."/>
            <person name="Shuman H.A."/>
            <person name="Segal G."/>
        </authorList>
    </citation>
    <scope>NUCLEOTIDE SEQUENCE [LARGE SCALE GENOMIC DNA]</scope>
    <source>
        <strain evidence="1 2">WA-270A-C2</strain>
    </source>
</reference>
<dbReference type="Gene3D" id="3.40.50.1000">
    <property type="entry name" value="HAD superfamily/HAD-like"/>
    <property type="match status" value="1"/>
</dbReference>
<gene>
    <name evidence="1" type="ORF">Lrub_2341</name>
</gene>
<dbReference type="NCBIfam" id="TIGR01509">
    <property type="entry name" value="HAD-SF-IA-v3"/>
    <property type="match status" value="1"/>
</dbReference>
<dbReference type="InterPro" id="IPR023214">
    <property type="entry name" value="HAD_sf"/>
</dbReference>
<dbReference type="SUPFAM" id="SSF56784">
    <property type="entry name" value="HAD-like"/>
    <property type="match status" value="1"/>
</dbReference>
<dbReference type="InterPro" id="IPR036412">
    <property type="entry name" value="HAD-like_sf"/>
</dbReference>
<accession>A0A0W0XLW2</accession>
<dbReference type="GO" id="GO:0016787">
    <property type="term" value="F:hydrolase activity"/>
    <property type="evidence" value="ECO:0007669"/>
    <property type="project" value="UniProtKB-KW"/>
</dbReference>
<dbReference type="EMBL" id="LNYT01000022">
    <property type="protein sequence ID" value="KTD45544.1"/>
    <property type="molecule type" value="Genomic_DNA"/>
</dbReference>
<dbReference type="InterPro" id="IPR006439">
    <property type="entry name" value="HAD-SF_hydro_IA"/>
</dbReference>
<protein>
    <submittedName>
        <fullName evidence="1">HAD-superfamily hydrolase</fullName>
    </submittedName>
</protein>
<name>A0A0W0XLW2_9GAMM</name>
<dbReference type="PATRIC" id="fig|458.5.peg.2444"/>
<proteinExistence type="predicted"/>
<evidence type="ECO:0000313" key="1">
    <source>
        <dbReference type="EMBL" id="KTD45544.1"/>
    </source>
</evidence>
<evidence type="ECO:0000313" key="2">
    <source>
        <dbReference type="Proteomes" id="UP000054608"/>
    </source>
</evidence>